<evidence type="ECO:0000313" key="3">
    <source>
        <dbReference type="Proteomes" id="UP000324176"/>
    </source>
</evidence>
<dbReference type="Proteomes" id="UP000324176">
    <property type="component" value="Unassembled WGS sequence"/>
</dbReference>
<protein>
    <submittedName>
        <fullName evidence="2">Uncharacterized protein</fullName>
    </submittedName>
</protein>
<feature type="region of interest" description="Disordered" evidence="1">
    <location>
        <begin position="36"/>
        <end position="63"/>
    </location>
</feature>
<dbReference type="AlphaFoldDB" id="A0A5D3YAR6"/>
<proteinExistence type="predicted"/>
<comment type="caution">
    <text evidence="2">The sequence shown here is derived from an EMBL/GenBank/DDBJ whole genome shotgun (WGS) entry which is preliminary data.</text>
</comment>
<evidence type="ECO:0000313" key="2">
    <source>
        <dbReference type="EMBL" id="TYP78634.1"/>
    </source>
</evidence>
<sequence length="63" mass="6921">MISSSLVNCLFKMPIERKSGFPRQCRQAVILNLEVQGGRKPDASGAPSVRSAQQHHFSSQPVI</sequence>
<feature type="compositionally biased region" description="Polar residues" evidence="1">
    <location>
        <begin position="50"/>
        <end position="63"/>
    </location>
</feature>
<evidence type="ECO:0000256" key="1">
    <source>
        <dbReference type="SAM" id="MobiDB-lite"/>
    </source>
</evidence>
<dbReference type="EMBL" id="VNHT01000070">
    <property type="protein sequence ID" value="TYP78634.1"/>
    <property type="molecule type" value="Genomic_DNA"/>
</dbReference>
<organism evidence="2 3">
    <name type="scientific">Nitrosomonas communis</name>
    <dbReference type="NCBI Taxonomy" id="44574"/>
    <lineage>
        <taxon>Bacteria</taxon>
        <taxon>Pseudomonadati</taxon>
        <taxon>Pseudomonadota</taxon>
        <taxon>Betaproteobacteria</taxon>
        <taxon>Nitrosomonadales</taxon>
        <taxon>Nitrosomonadaceae</taxon>
        <taxon>Nitrosomonas</taxon>
    </lineage>
</organism>
<gene>
    <name evidence="2" type="ORF">BCL69_107019</name>
</gene>
<accession>A0A5D3YAR6</accession>
<reference evidence="2 3" key="1">
    <citation type="submission" date="2019-07" db="EMBL/GenBank/DDBJ databases">
        <title>Active sludge and wastewater microbial communities from Klosterneuburg, Austria.</title>
        <authorList>
            <person name="Wagner M."/>
        </authorList>
    </citation>
    <scope>NUCLEOTIDE SEQUENCE [LARGE SCALE GENOMIC DNA]</scope>
    <source>
        <strain evidence="2 3">Nm2</strain>
    </source>
</reference>
<name>A0A5D3YAR6_9PROT</name>